<evidence type="ECO:0000259" key="23">
    <source>
        <dbReference type="PROSITE" id="PS50109"/>
    </source>
</evidence>
<name>A0ABZ2YPA9_9BACT</name>
<dbReference type="InterPro" id="IPR011712">
    <property type="entry name" value="Sig_transdc_His_kin_sub3_dim/P"/>
</dbReference>
<feature type="chain" id="PRO_5046017530" description="Oxygen sensor histidine kinase NreB" evidence="22">
    <location>
        <begin position="26"/>
        <end position="664"/>
    </location>
</feature>
<dbReference type="Gene3D" id="1.25.40.10">
    <property type="entry name" value="Tetratricopeptide repeat domain"/>
    <property type="match status" value="2"/>
</dbReference>
<dbReference type="PANTHER" id="PTHR24421">
    <property type="entry name" value="NITRATE/NITRITE SENSOR PROTEIN NARX-RELATED"/>
    <property type="match status" value="1"/>
</dbReference>
<evidence type="ECO:0000256" key="6">
    <source>
        <dbReference type="ARBA" id="ARBA00022485"/>
    </source>
</evidence>
<dbReference type="PROSITE" id="PS50005">
    <property type="entry name" value="TPR"/>
    <property type="match status" value="1"/>
</dbReference>
<evidence type="ECO:0000256" key="13">
    <source>
        <dbReference type="ARBA" id="ARBA00022840"/>
    </source>
</evidence>
<evidence type="ECO:0000256" key="22">
    <source>
        <dbReference type="SAM" id="SignalP"/>
    </source>
</evidence>
<feature type="transmembrane region" description="Helical" evidence="21">
    <location>
        <begin position="409"/>
        <end position="429"/>
    </location>
</feature>
<dbReference type="SUPFAM" id="SSF48452">
    <property type="entry name" value="TPR-like"/>
    <property type="match status" value="2"/>
</dbReference>
<dbReference type="Pfam" id="PF02518">
    <property type="entry name" value="HATPase_c"/>
    <property type="match status" value="1"/>
</dbReference>
<keyword evidence="15" id="KW-0902">Two-component regulatory system</keyword>
<keyword evidence="16" id="KW-0411">Iron-sulfur</keyword>
<keyword evidence="6" id="KW-0004">4Fe-4S</keyword>
<dbReference type="InterPro" id="IPR005467">
    <property type="entry name" value="His_kinase_dom"/>
</dbReference>
<reference evidence="25" key="1">
    <citation type="submission" date="2024-03" db="EMBL/GenBank/DDBJ databases">
        <title>Chitinophaga horti sp. nov., isolated from garden soil.</title>
        <authorList>
            <person name="Lee D.S."/>
            <person name="Han D.M."/>
            <person name="Baek J.H."/>
            <person name="Choi D.G."/>
            <person name="Jeon J.H."/>
            <person name="Jeon C.O."/>
        </authorList>
    </citation>
    <scope>NUCLEOTIDE SEQUENCE [LARGE SCALE GENOMIC DNA]</scope>
    <source>
        <strain evidence="25">GPA1</strain>
    </source>
</reference>
<evidence type="ECO:0000256" key="18">
    <source>
        <dbReference type="ARBA" id="ARBA00030800"/>
    </source>
</evidence>
<dbReference type="InterPro" id="IPR011990">
    <property type="entry name" value="TPR-like_helical_dom_sf"/>
</dbReference>
<dbReference type="InterPro" id="IPR003594">
    <property type="entry name" value="HATPase_dom"/>
</dbReference>
<dbReference type="Gene3D" id="1.20.5.1930">
    <property type="match status" value="1"/>
</dbReference>
<dbReference type="Proteomes" id="UP001485459">
    <property type="component" value="Chromosome"/>
</dbReference>
<dbReference type="GO" id="GO:0005524">
    <property type="term" value="F:ATP binding"/>
    <property type="evidence" value="ECO:0007669"/>
    <property type="project" value="UniProtKB-KW"/>
</dbReference>
<evidence type="ECO:0000256" key="3">
    <source>
        <dbReference type="ARBA" id="ARBA00004496"/>
    </source>
</evidence>
<comment type="function">
    <text evidence="17">Member of the two-component regulatory system NreB/NreC involved in the control of dissimilatory nitrate/nitrite reduction in response to oxygen. NreB functions as a direct oxygen sensor histidine kinase which is autophosphorylated, in the absence of oxygen, probably at the conserved histidine residue, and transfers its phosphate group probably to a conserved aspartate residue of NreC. NreB/NreC activates the expression of the nitrate (narGHJI) and nitrite (nir) reductase operons, as well as the putative nitrate transporter gene narT.</text>
</comment>
<accession>A0ABZ2YPA9</accession>
<dbReference type="PANTHER" id="PTHR24421:SF10">
    <property type="entry name" value="NITRATE_NITRITE SENSOR PROTEIN NARQ"/>
    <property type="match status" value="1"/>
</dbReference>
<proteinExistence type="predicted"/>
<evidence type="ECO:0000313" key="25">
    <source>
        <dbReference type="Proteomes" id="UP001485459"/>
    </source>
</evidence>
<keyword evidence="10" id="KW-0479">Metal-binding</keyword>
<dbReference type="CDD" id="cd16917">
    <property type="entry name" value="HATPase_UhpB-NarQ-NarX-like"/>
    <property type="match status" value="1"/>
</dbReference>
<sequence length="664" mass="74357">MPLRIHITGTVFGLILLFLSQTAAAQKAEQLSSQHRPIVGSAKSDTAKITALINYAMAVFDYSNDSTYKIAEEAMALSRKAGSLSGQGRALEVFAKYYLYQGNFSASQEASRASFAIFKQLKDSSAMAGMQTYIGFNYIRMAKFDSAVAELFAAIDLIPARDSLQKAHPYNGLALAFANMSQIEKGLYYVLKSEQYFAMSGDTTSWVKMILNRANFNGYLYRYHESGMACREVIALSDHAGYAKGQCMGRLCLGGHYGRYPEKLDSALYWLRQAEAYAEKFEIGPFDKVHIYFVSSRVYYTKGEYDQALTYTRKALDISEELGLMESLVEFNQQLAKIQIHRGDKKGALQALENYVQFRDSLQRKEMATKVNELETKYRTLEKDKALAEQQLAITKKDLEIRKKNLQTALLGAGLLLVLIIGGGVYYRFRTRQQLQLQRMLLLKKESELKMRQASMEGEEKERARIARNLHDGAGSILSGVKLYLASLENQYIELAGSPSYHDTLRLLNDAVTEIRDTSHNLMPRLLFEEGLDTAAADYCEKLGRNQSVAFAYESVGRPTRYDPGFELTVYRMMQELMGNVMKHAQATHALVQLEFGEEEFAMTVEDDGKGMASGKEGAGIGLYSLKTRAEAFHGSMEVDSSAEGTSIHIRFPVPDTIITSQSA</sequence>
<evidence type="ECO:0000256" key="4">
    <source>
        <dbReference type="ARBA" id="ARBA00012438"/>
    </source>
</evidence>
<evidence type="ECO:0000256" key="17">
    <source>
        <dbReference type="ARBA" id="ARBA00024827"/>
    </source>
</evidence>
<dbReference type="EC" id="2.7.13.3" evidence="4"/>
<dbReference type="EMBL" id="CP149822">
    <property type="protein sequence ID" value="WZN41045.1"/>
    <property type="molecule type" value="Genomic_DNA"/>
</dbReference>
<dbReference type="Pfam" id="PF07730">
    <property type="entry name" value="HisKA_3"/>
    <property type="match status" value="1"/>
</dbReference>
<evidence type="ECO:0000256" key="7">
    <source>
        <dbReference type="ARBA" id="ARBA00022490"/>
    </source>
</evidence>
<dbReference type="PROSITE" id="PS50109">
    <property type="entry name" value="HIS_KIN"/>
    <property type="match status" value="1"/>
</dbReference>
<evidence type="ECO:0000256" key="5">
    <source>
        <dbReference type="ARBA" id="ARBA00017322"/>
    </source>
</evidence>
<dbReference type="PRINTS" id="PR00344">
    <property type="entry name" value="BCTRLSENSOR"/>
</dbReference>
<evidence type="ECO:0000256" key="1">
    <source>
        <dbReference type="ARBA" id="ARBA00000085"/>
    </source>
</evidence>
<keyword evidence="21" id="KW-1133">Transmembrane helix</keyword>
<feature type="signal peptide" evidence="22">
    <location>
        <begin position="1"/>
        <end position="25"/>
    </location>
</feature>
<dbReference type="RefSeq" id="WP_341835905.1">
    <property type="nucleotide sequence ID" value="NZ_CP149822.1"/>
</dbReference>
<keyword evidence="22" id="KW-0732">Signal</keyword>
<keyword evidence="21" id="KW-0812">Transmembrane</keyword>
<keyword evidence="9" id="KW-0808">Transferase</keyword>
<evidence type="ECO:0000256" key="20">
    <source>
        <dbReference type="SAM" id="Coils"/>
    </source>
</evidence>
<comment type="subcellular location">
    <subcellularLocation>
        <location evidence="3">Cytoplasm</location>
    </subcellularLocation>
</comment>
<dbReference type="InterPro" id="IPR050482">
    <property type="entry name" value="Sensor_HK_TwoCompSys"/>
</dbReference>
<dbReference type="SUPFAM" id="SSF55874">
    <property type="entry name" value="ATPase domain of HSP90 chaperone/DNA topoisomerase II/histidine kinase"/>
    <property type="match status" value="1"/>
</dbReference>
<keyword evidence="19" id="KW-0802">TPR repeat</keyword>
<evidence type="ECO:0000256" key="15">
    <source>
        <dbReference type="ARBA" id="ARBA00023012"/>
    </source>
</evidence>
<evidence type="ECO:0000313" key="24">
    <source>
        <dbReference type="EMBL" id="WZN41045.1"/>
    </source>
</evidence>
<dbReference type="InterPro" id="IPR036890">
    <property type="entry name" value="HATPase_C_sf"/>
</dbReference>
<comment type="catalytic activity">
    <reaction evidence="1">
        <text>ATP + protein L-histidine = ADP + protein N-phospho-L-histidine.</text>
        <dbReference type="EC" id="2.7.13.3"/>
    </reaction>
</comment>
<gene>
    <name evidence="24" type="ORF">WJU16_24085</name>
</gene>
<evidence type="ECO:0000256" key="16">
    <source>
        <dbReference type="ARBA" id="ARBA00023014"/>
    </source>
</evidence>
<keyword evidence="21" id="KW-0472">Membrane</keyword>
<keyword evidence="7" id="KW-0963">Cytoplasm</keyword>
<keyword evidence="12" id="KW-0418">Kinase</keyword>
<evidence type="ECO:0000256" key="12">
    <source>
        <dbReference type="ARBA" id="ARBA00022777"/>
    </source>
</evidence>
<dbReference type="Gene3D" id="3.30.565.10">
    <property type="entry name" value="Histidine kinase-like ATPase, C-terminal domain"/>
    <property type="match status" value="1"/>
</dbReference>
<organism evidence="24 25">
    <name type="scientific">Chitinophaga pollutisoli</name>
    <dbReference type="NCBI Taxonomy" id="3133966"/>
    <lineage>
        <taxon>Bacteria</taxon>
        <taxon>Pseudomonadati</taxon>
        <taxon>Bacteroidota</taxon>
        <taxon>Chitinophagia</taxon>
        <taxon>Chitinophagales</taxon>
        <taxon>Chitinophagaceae</taxon>
        <taxon>Chitinophaga</taxon>
    </lineage>
</organism>
<evidence type="ECO:0000256" key="14">
    <source>
        <dbReference type="ARBA" id="ARBA00023004"/>
    </source>
</evidence>
<evidence type="ECO:0000256" key="21">
    <source>
        <dbReference type="SAM" id="Phobius"/>
    </source>
</evidence>
<keyword evidence="14" id="KW-0408">Iron</keyword>
<keyword evidence="25" id="KW-1185">Reference proteome</keyword>
<evidence type="ECO:0000256" key="10">
    <source>
        <dbReference type="ARBA" id="ARBA00022723"/>
    </source>
</evidence>
<keyword evidence="8" id="KW-0597">Phosphoprotein</keyword>
<dbReference type="InterPro" id="IPR004358">
    <property type="entry name" value="Sig_transdc_His_kin-like_C"/>
</dbReference>
<dbReference type="InterPro" id="IPR019734">
    <property type="entry name" value="TPR_rpt"/>
</dbReference>
<protein>
    <recommendedName>
        <fullName evidence="5">Oxygen sensor histidine kinase NreB</fullName>
        <ecNumber evidence="4">2.7.13.3</ecNumber>
    </recommendedName>
    <alternativeName>
        <fullName evidence="18">Nitrogen regulation protein B</fullName>
    </alternativeName>
</protein>
<comment type="cofactor">
    <cofactor evidence="2">
        <name>[4Fe-4S] cluster</name>
        <dbReference type="ChEBI" id="CHEBI:49883"/>
    </cofactor>
</comment>
<keyword evidence="13 24" id="KW-0067">ATP-binding</keyword>
<feature type="coiled-coil region" evidence="20">
    <location>
        <begin position="364"/>
        <end position="398"/>
    </location>
</feature>
<feature type="repeat" description="TPR" evidence="19">
    <location>
        <begin position="289"/>
        <end position="322"/>
    </location>
</feature>
<evidence type="ECO:0000256" key="2">
    <source>
        <dbReference type="ARBA" id="ARBA00001966"/>
    </source>
</evidence>
<evidence type="ECO:0000256" key="11">
    <source>
        <dbReference type="ARBA" id="ARBA00022741"/>
    </source>
</evidence>
<feature type="domain" description="Histidine kinase" evidence="23">
    <location>
        <begin position="570"/>
        <end position="656"/>
    </location>
</feature>
<keyword evidence="11" id="KW-0547">Nucleotide-binding</keyword>
<keyword evidence="20" id="KW-0175">Coiled coil</keyword>
<evidence type="ECO:0000256" key="8">
    <source>
        <dbReference type="ARBA" id="ARBA00022553"/>
    </source>
</evidence>
<dbReference type="SMART" id="SM00387">
    <property type="entry name" value="HATPase_c"/>
    <property type="match status" value="1"/>
</dbReference>
<evidence type="ECO:0000256" key="9">
    <source>
        <dbReference type="ARBA" id="ARBA00022679"/>
    </source>
</evidence>
<evidence type="ECO:0000256" key="19">
    <source>
        <dbReference type="PROSITE-ProRule" id="PRU00339"/>
    </source>
</evidence>